<evidence type="ECO:0000313" key="2">
    <source>
        <dbReference type="Proteomes" id="UP000014024"/>
    </source>
</evidence>
<dbReference type="AlphaFoldDB" id="R8YN41"/>
<dbReference type="HOGENOM" id="CLU_182872_0_0_6"/>
<evidence type="ECO:0000313" key="1">
    <source>
        <dbReference type="EMBL" id="EOQ68887.1"/>
    </source>
</evidence>
<dbReference type="PATRIC" id="fig|1217691.3.peg.1584"/>
<protein>
    <submittedName>
        <fullName evidence="1">Uncharacterized protein</fullName>
    </submittedName>
</protein>
<dbReference type="Proteomes" id="UP000014024">
    <property type="component" value="Unassembled WGS sequence"/>
</dbReference>
<dbReference type="InterPro" id="IPR046897">
    <property type="entry name" value="ABC-3C_MC6"/>
</dbReference>
<dbReference type="OrthoDB" id="7064694at2"/>
<name>R8YN41_ACIPI</name>
<dbReference type="Pfam" id="PF20293">
    <property type="entry name" value="MC6"/>
    <property type="match status" value="1"/>
</dbReference>
<accession>R8YN41</accession>
<proteinExistence type="predicted"/>
<comment type="caution">
    <text evidence="1">The sequence shown here is derived from an EMBL/GenBank/DDBJ whole genome shotgun (WGS) entry which is preliminary data.</text>
</comment>
<reference evidence="1 2" key="1">
    <citation type="submission" date="2013-02" db="EMBL/GenBank/DDBJ databases">
        <title>The Genome Sequence of Acinetobacter sp. ANC 4050.</title>
        <authorList>
            <consortium name="The Broad Institute Genome Sequencing Platform"/>
            <consortium name="The Broad Institute Genome Sequencing Center for Infectious Disease"/>
            <person name="Cerqueira G."/>
            <person name="Feldgarden M."/>
            <person name="Courvalin P."/>
            <person name="Perichon B."/>
            <person name="Grillot-Courvalin C."/>
            <person name="Clermont D."/>
            <person name="Rocha E."/>
            <person name="Yoon E.-J."/>
            <person name="Nemec A."/>
            <person name="Walker B."/>
            <person name="Young S.K."/>
            <person name="Zeng Q."/>
            <person name="Gargeya S."/>
            <person name="Fitzgerald M."/>
            <person name="Haas B."/>
            <person name="Abouelleil A."/>
            <person name="Alvarado L."/>
            <person name="Arachchi H.M."/>
            <person name="Berlin A.M."/>
            <person name="Chapman S.B."/>
            <person name="Dewar J."/>
            <person name="Goldberg J."/>
            <person name="Griggs A."/>
            <person name="Gujja S."/>
            <person name="Hansen M."/>
            <person name="Howarth C."/>
            <person name="Imamovic A."/>
            <person name="Larimer J."/>
            <person name="McCowan C."/>
            <person name="Murphy C."/>
            <person name="Neiman D."/>
            <person name="Pearson M."/>
            <person name="Priest M."/>
            <person name="Roberts A."/>
            <person name="Saif S."/>
            <person name="Shea T."/>
            <person name="Sisk P."/>
            <person name="Sykes S."/>
            <person name="Wortman J."/>
            <person name="Nusbaum C."/>
            <person name="Birren B."/>
        </authorList>
    </citation>
    <scope>NUCLEOTIDE SEQUENCE [LARGE SCALE GENOMIC DNA]</scope>
    <source>
        <strain evidence="1 2">ANC 4050</strain>
    </source>
</reference>
<organism evidence="1 2">
    <name type="scientific">Acinetobacter pittii ANC 4050</name>
    <dbReference type="NCBI Taxonomy" id="1217691"/>
    <lineage>
        <taxon>Bacteria</taxon>
        <taxon>Pseudomonadati</taxon>
        <taxon>Pseudomonadota</taxon>
        <taxon>Gammaproteobacteria</taxon>
        <taxon>Moraxellales</taxon>
        <taxon>Moraxellaceae</taxon>
        <taxon>Acinetobacter</taxon>
        <taxon>Acinetobacter calcoaceticus/baumannii complex</taxon>
    </lineage>
</organism>
<dbReference type="EMBL" id="APQM01000007">
    <property type="protein sequence ID" value="EOQ68887.1"/>
    <property type="molecule type" value="Genomic_DNA"/>
</dbReference>
<sequence length="88" mass="10251">MYMKIQTALVPHKHVRFAGSLIGIAGYVRQFFDDPISIEGLWARIESDQNSIFKINFTQLIFALDILMFIQEIYLNEHGMICKNVMKK</sequence>
<gene>
    <name evidence="1" type="ORF">F931_01605</name>
</gene>